<keyword evidence="2" id="KW-1185">Reference proteome</keyword>
<dbReference type="Gene3D" id="3.30.300.90">
    <property type="entry name" value="BolA-like"/>
    <property type="match status" value="1"/>
</dbReference>
<dbReference type="Proteomes" id="UP000492821">
    <property type="component" value="Unassembled WGS sequence"/>
</dbReference>
<organism evidence="2 3">
    <name type="scientific">Panagrellus redivivus</name>
    <name type="common">Microworm</name>
    <dbReference type="NCBI Taxonomy" id="6233"/>
    <lineage>
        <taxon>Eukaryota</taxon>
        <taxon>Metazoa</taxon>
        <taxon>Ecdysozoa</taxon>
        <taxon>Nematoda</taxon>
        <taxon>Chromadorea</taxon>
        <taxon>Rhabditida</taxon>
        <taxon>Tylenchina</taxon>
        <taxon>Panagrolaimomorpha</taxon>
        <taxon>Panagrolaimoidea</taxon>
        <taxon>Panagrolaimidae</taxon>
        <taxon>Panagrellus</taxon>
    </lineage>
</organism>
<dbReference type="InterPro" id="IPR036065">
    <property type="entry name" value="BolA-like_sf"/>
</dbReference>
<dbReference type="PIRSF" id="PIRSF003113">
    <property type="entry name" value="BolA"/>
    <property type="match status" value="1"/>
</dbReference>
<dbReference type="GO" id="GO:0005829">
    <property type="term" value="C:cytosol"/>
    <property type="evidence" value="ECO:0007669"/>
    <property type="project" value="TreeGrafter"/>
</dbReference>
<dbReference type="WBParaSite" id="Pan_g13259.t1">
    <property type="protein sequence ID" value="Pan_g13259.t1"/>
    <property type="gene ID" value="Pan_g13259"/>
</dbReference>
<dbReference type="GO" id="GO:0051537">
    <property type="term" value="F:2 iron, 2 sulfur cluster binding"/>
    <property type="evidence" value="ECO:0007669"/>
    <property type="project" value="InterPro"/>
</dbReference>
<evidence type="ECO:0000313" key="3">
    <source>
        <dbReference type="WBParaSite" id="Pan_g13259.t1"/>
    </source>
</evidence>
<reference evidence="2" key="1">
    <citation type="journal article" date="2013" name="Genetics">
        <title>The draft genome and transcriptome of Panagrellus redivivus are shaped by the harsh demands of a free-living lifestyle.</title>
        <authorList>
            <person name="Srinivasan J."/>
            <person name="Dillman A.R."/>
            <person name="Macchietto M.G."/>
            <person name="Heikkinen L."/>
            <person name="Lakso M."/>
            <person name="Fracchia K.M."/>
            <person name="Antoshechkin I."/>
            <person name="Mortazavi A."/>
            <person name="Wong G."/>
            <person name="Sternberg P.W."/>
        </authorList>
    </citation>
    <scope>NUCLEOTIDE SEQUENCE [LARGE SCALE GENOMIC DNA]</scope>
    <source>
        <strain evidence="2">MT8872</strain>
    </source>
</reference>
<accession>A0A7E4UV82</accession>
<dbReference type="InterPro" id="IPR045115">
    <property type="entry name" value="BOL2"/>
</dbReference>
<dbReference type="GO" id="GO:0006879">
    <property type="term" value="P:intracellular iron ion homeostasis"/>
    <property type="evidence" value="ECO:0007669"/>
    <property type="project" value="InterPro"/>
</dbReference>
<proteinExistence type="inferred from homology"/>
<name>A0A7E4UV82_PANRE</name>
<sequence>MTTQQTIKEKLELNLDTDIVQVHDLSDGCGDKYDIVVAAARFKDMNTLARHRLIHSILKQELKFAHAVTLHTFSIEEYEKAVEFQIPKKKVLESLEDPKSA</sequence>
<dbReference type="Pfam" id="PF01722">
    <property type="entry name" value="BolA"/>
    <property type="match status" value="1"/>
</dbReference>
<evidence type="ECO:0000256" key="1">
    <source>
        <dbReference type="RuleBase" id="RU003860"/>
    </source>
</evidence>
<dbReference type="GO" id="GO:0005634">
    <property type="term" value="C:nucleus"/>
    <property type="evidence" value="ECO:0007669"/>
    <property type="project" value="TreeGrafter"/>
</dbReference>
<dbReference type="GO" id="GO:0051604">
    <property type="term" value="P:protein maturation"/>
    <property type="evidence" value="ECO:0007669"/>
    <property type="project" value="InterPro"/>
</dbReference>
<dbReference type="InterPro" id="IPR002634">
    <property type="entry name" value="BolA"/>
</dbReference>
<dbReference type="AlphaFoldDB" id="A0A7E4UV82"/>
<reference evidence="3" key="2">
    <citation type="submission" date="2020-10" db="UniProtKB">
        <authorList>
            <consortium name="WormBaseParasite"/>
        </authorList>
    </citation>
    <scope>IDENTIFICATION</scope>
</reference>
<dbReference type="PANTHER" id="PTHR12735:SF27">
    <property type="entry name" value="BOLA-LIKE PROTEIN 2"/>
    <property type="match status" value="1"/>
</dbReference>
<dbReference type="SUPFAM" id="SSF82657">
    <property type="entry name" value="BolA-like"/>
    <property type="match status" value="1"/>
</dbReference>
<dbReference type="PANTHER" id="PTHR12735">
    <property type="entry name" value="BOLA-LIKE PROTEIN-RELATED"/>
    <property type="match status" value="1"/>
</dbReference>
<protein>
    <submittedName>
        <fullName evidence="3">BolA-like protein</fullName>
    </submittedName>
</protein>
<comment type="similarity">
    <text evidence="1">Belongs to the BolA/IbaG family.</text>
</comment>
<evidence type="ECO:0000313" key="2">
    <source>
        <dbReference type="Proteomes" id="UP000492821"/>
    </source>
</evidence>